<name>I0KC19_9BACT</name>
<evidence type="ECO:0000259" key="5">
    <source>
        <dbReference type="Pfam" id="PF00535"/>
    </source>
</evidence>
<dbReference type="PANTHER" id="PTHR43179">
    <property type="entry name" value="RHAMNOSYLTRANSFERASE WBBL"/>
    <property type="match status" value="1"/>
</dbReference>
<dbReference type="AlphaFoldDB" id="I0KC19"/>
<dbReference type="eggNOG" id="COG1216">
    <property type="taxonomic scope" value="Bacteria"/>
</dbReference>
<keyword evidence="3 6" id="KW-0808">Transferase</keyword>
<evidence type="ECO:0000256" key="1">
    <source>
        <dbReference type="ARBA" id="ARBA00006739"/>
    </source>
</evidence>
<accession>I0KC19</accession>
<dbReference type="GO" id="GO:0016757">
    <property type="term" value="F:glycosyltransferase activity"/>
    <property type="evidence" value="ECO:0007669"/>
    <property type="project" value="UniProtKB-KW"/>
</dbReference>
<dbReference type="STRING" id="1166018.FAES_3665"/>
<dbReference type="EC" id="2.4.-.-" evidence="6"/>
<evidence type="ECO:0000256" key="3">
    <source>
        <dbReference type="ARBA" id="ARBA00022679"/>
    </source>
</evidence>
<sequence>MDACLRITTTTLMTPQLSIVIPTYKRPGLLRACLAALAEQTVSLMTFEVIVVDDGNDPPTALAARQMAQQTGLTVRYLAQPERRGPAAARNRGWRVALAPLVAFTDDDCLPERTWLATALAQFEQGAQVLTGQLVMPTTAHRATRPETPTSITANLFCRRNVLEFVGGFDEAFDSVWREDRELQFKIIRAGIGISPCPEAVVIHSTPPGPWYAPLRDERRNRYDALLYKRHPQLFREHIPLQTGRVRRYYFSIIALMGGAIGGLLGQPQVALIGLAVWSALTILLFVERLPAQPTPVTLGQALLTSVATPFLSVYWRLHGAVTYRAWYL</sequence>
<organism evidence="6 7">
    <name type="scientific">Fibrella aestuarina BUZ 2</name>
    <dbReference type="NCBI Taxonomy" id="1166018"/>
    <lineage>
        <taxon>Bacteria</taxon>
        <taxon>Pseudomonadati</taxon>
        <taxon>Bacteroidota</taxon>
        <taxon>Cytophagia</taxon>
        <taxon>Cytophagales</taxon>
        <taxon>Spirosomataceae</taxon>
        <taxon>Fibrella</taxon>
    </lineage>
</organism>
<dbReference type="Proteomes" id="UP000011058">
    <property type="component" value="Chromosome"/>
</dbReference>
<dbReference type="PANTHER" id="PTHR43179:SF12">
    <property type="entry name" value="GALACTOFURANOSYLTRANSFERASE GLFT2"/>
    <property type="match status" value="1"/>
</dbReference>
<dbReference type="CDD" id="cd00761">
    <property type="entry name" value="Glyco_tranf_GTA_type"/>
    <property type="match status" value="1"/>
</dbReference>
<feature type="transmembrane region" description="Helical" evidence="4">
    <location>
        <begin position="249"/>
        <end position="265"/>
    </location>
</feature>
<proteinExistence type="inferred from homology"/>
<dbReference type="Gene3D" id="3.90.550.10">
    <property type="entry name" value="Spore Coat Polysaccharide Biosynthesis Protein SpsA, Chain A"/>
    <property type="match status" value="1"/>
</dbReference>
<dbReference type="Pfam" id="PF00535">
    <property type="entry name" value="Glycos_transf_2"/>
    <property type="match status" value="1"/>
</dbReference>
<keyword evidence="2 6" id="KW-0328">Glycosyltransferase</keyword>
<dbReference type="SUPFAM" id="SSF53448">
    <property type="entry name" value="Nucleotide-diphospho-sugar transferases"/>
    <property type="match status" value="1"/>
</dbReference>
<dbReference type="EMBL" id="HE796683">
    <property type="protein sequence ID" value="CCH01672.1"/>
    <property type="molecule type" value="Genomic_DNA"/>
</dbReference>
<keyword evidence="7" id="KW-1185">Reference proteome</keyword>
<evidence type="ECO:0000313" key="7">
    <source>
        <dbReference type="Proteomes" id="UP000011058"/>
    </source>
</evidence>
<reference evidence="6 7" key="1">
    <citation type="journal article" date="2012" name="J. Bacteriol.">
        <title>Genome Sequence of Fibrella aestuarina BUZ 2T, a Filamentous Marine Bacterium.</title>
        <authorList>
            <person name="Filippini M."/>
            <person name="Qi W."/>
            <person name="Blom J."/>
            <person name="Goesmann A."/>
            <person name="Smits T.H."/>
            <person name="Bagheri H.C."/>
        </authorList>
    </citation>
    <scope>NUCLEOTIDE SEQUENCE [LARGE SCALE GENOMIC DNA]</scope>
    <source>
        <strain evidence="7">BUZ 2T</strain>
    </source>
</reference>
<evidence type="ECO:0000256" key="4">
    <source>
        <dbReference type="SAM" id="Phobius"/>
    </source>
</evidence>
<comment type="similarity">
    <text evidence="1">Belongs to the glycosyltransferase 2 family.</text>
</comment>
<evidence type="ECO:0000313" key="6">
    <source>
        <dbReference type="EMBL" id="CCH01672.1"/>
    </source>
</evidence>
<keyword evidence="4" id="KW-0812">Transmembrane</keyword>
<gene>
    <name evidence="6" type="primary">hyaD</name>
    <name evidence="6" type="ORF">FAES_3665</name>
</gene>
<dbReference type="HOGENOM" id="CLU_070066_0_0_10"/>
<keyword evidence="4" id="KW-1133">Transmembrane helix</keyword>
<dbReference type="KEGG" id="fae:FAES_3665"/>
<protein>
    <submittedName>
        <fullName evidence="6">Glycosyl transferase family 2</fullName>
        <ecNumber evidence="6">2.4.-.-</ecNumber>
    </submittedName>
</protein>
<feature type="transmembrane region" description="Helical" evidence="4">
    <location>
        <begin position="271"/>
        <end position="287"/>
    </location>
</feature>
<feature type="domain" description="Glycosyltransferase 2-like" evidence="5">
    <location>
        <begin position="18"/>
        <end position="138"/>
    </location>
</feature>
<dbReference type="InterPro" id="IPR029044">
    <property type="entry name" value="Nucleotide-diphossugar_trans"/>
</dbReference>
<dbReference type="InterPro" id="IPR001173">
    <property type="entry name" value="Glyco_trans_2-like"/>
</dbReference>
<evidence type="ECO:0000256" key="2">
    <source>
        <dbReference type="ARBA" id="ARBA00022676"/>
    </source>
</evidence>
<keyword evidence="4" id="KW-0472">Membrane</keyword>